<dbReference type="PROSITE" id="PS01123">
    <property type="entry name" value="TNASE_1"/>
    <property type="match status" value="1"/>
</dbReference>
<gene>
    <name evidence="3" type="ORF">DSM106972_097260</name>
</gene>
<evidence type="ECO:0000256" key="1">
    <source>
        <dbReference type="SAM" id="MobiDB-lite"/>
    </source>
</evidence>
<dbReference type="Gene3D" id="2.40.50.90">
    <property type="match status" value="1"/>
</dbReference>
<dbReference type="EMBL" id="RSCL01000063">
    <property type="protein sequence ID" value="RUS93132.1"/>
    <property type="molecule type" value="Genomic_DNA"/>
</dbReference>
<evidence type="ECO:0008006" key="5">
    <source>
        <dbReference type="Google" id="ProtNLM"/>
    </source>
</evidence>
<dbReference type="Proteomes" id="UP000271624">
    <property type="component" value="Unassembled WGS sequence"/>
</dbReference>
<reference evidence="3" key="1">
    <citation type="submission" date="2018-12" db="EMBL/GenBank/DDBJ databases">
        <authorList>
            <person name="Will S."/>
            <person name="Neumann-Schaal M."/>
            <person name="Henke P."/>
        </authorList>
    </citation>
    <scope>NUCLEOTIDE SEQUENCE</scope>
    <source>
        <strain evidence="3">PCC 7102</strain>
    </source>
</reference>
<keyword evidence="2" id="KW-0732">Signal</keyword>
<proteinExistence type="predicted"/>
<feature type="chain" id="PRO_5019010132" description="TNase-like domain-containing protein" evidence="2">
    <location>
        <begin position="22"/>
        <end position="81"/>
    </location>
</feature>
<dbReference type="GO" id="GO:0003676">
    <property type="term" value="F:nucleic acid binding"/>
    <property type="evidence" value="ECO:0007669"/>
    <property type="project" value="InterPro"/>
</dbReference>
<dbReference type="RefSeq" id="WP_233786957.1">
    <property type="nucleotide sequence ID" value="NZ_RSCL01000063.1"/>
</dbReference>
<dbReference type="GO" id="GO:0004518">
    <property type="term" value="F:nuclease activity"/>
    <property type="evidence" value="ECO:0007669"/>
    <property type="project" value="InterPro"/>
</dbReference>
<comment type="caution">
    <text evidence="3">The sequence shown here is derived from an EMBL/GenBank/DDBJ whole genome shotgun (WGS) entry which is preliminary data.</text>
</comment>
<sequence length="81" mass="8635">MKKLFPITLSLVIVSSGIASAQNTPSQVVSVGDGDTIRVSMNGKTETIRMACMDTPERKQNPYGAASTNRLKQLLPRGASV</sequence>
<name>A0A433UH20_9CYAN</name>
<feature type="region of interest" description="Disordered" evidence="1">
    <location>
        <begin position="57"/>
        <end position="81"/>
    </location>
</feature>
<feature type="signal peptide" evidence="2">
    <location>
        <begin position="1"/>
        <end position="21"/>
    </location>
</feature>
<evidence type="ECO:0000313" key="4">
    <source>
        <dbReference type="Proteomes" id="UP000271624"/>
    </source>
</evidence>
<dbReference type="AlphaFoldDB" id="A0A433UH20"/>
<evidence type="ECO:0000256" key="2">
    <source>
        <dbReference type="SAM" id="SignalP"/>
    </source>
</evidence>
<dbReference type="InterPro" id="IPR002071">
    <property type="entry name" value="Thermonucl_AS"/>
</dbReference>
<evidence type="ECO:0000313" key="3">
    <source>
        <dbReference type="EMBL" id="RUS93132.1"/>
    </source>
</evidence>
<protein>
    <recommendedName>
        <fullName evidence="5">TNase-like domain-containing protein</fullName>
    </recommendedName>
</protein>
<dbReference type="InterPro" id="IPR035437">
    <property type="entry name" value="SNase_OB-fold_sf"/>
</dbReference>
<organism evidence="3 4">
    <name type="scientific">Dulcicalothrix desertica PCC 7102</name>
    <dbReference type="NCBI Taxonomy" id="232991"/>
    <lineage>
        <taxon>Bacteria</taxon>
        <taxon>Bacillati</taxon>
        <taxon>Cyanobacteriota</taxon>
        <taxon>Cyanophyceae</taxon>
        <taxon>Nostocales</taxon>
        <taxon>Calotrichaceae</taxon>
        <taxon>Dulcicalothrix</taxon>
    </lineage>
</organism>
<keyword evidence="4" id="KW-1185">Reference proteome</keyword>
<dbReference type="SUPFAM" id="SSF50199">
    <property type="entry name" value="Staphylococcal nuclease"/>
    <property type="match status" value="1"/>
</dbReference>
<reference evidence="3" key="2">
    <citation type="journal article" date="2019" name="Genome Biol. Evol.">
        <title>Day and night: Metabolic profiles and evolutionary relationships of six axenic non-marine cyanobacteria.</title>
        <authorList>
            <person name="Will S.E."/>
            <person name="Henke P."/>
            <person name="Boedeker C."/>
            <person name="Huang S."/>
            <person name="Brinkmann H."/>
            <person name="Rohde M."/>
            <person name="Jarek M."/>
            <person name="Friedl T."/>
            <person name="Seufert S."/>
            <person name="Schumacher M."/>
            <person name="Overmann J."/>
            <person name="Neumann-Schaal M."/>
            <person name="Petersen J."/>
        </authorList>
    </citation>
    <scope>NUCLEOTIDE SEQUENCE [LARGE SCALE GENOMIC DNA]</scope>
    <source>
        <strain evidence="3">PCC 7102</strain>
    </source>
</reference>
<accession>A0A433UH20</accession>